<gene>
    <name evidence="1" type="ORF">C0J27_00130</name>
</gene>
<sequence length="212" mass="23833">MKKIVLLQKIMMVLLLCGIHQLLIPSEDRLVDTMHGLHEKLVELNTKSAGCCLIPSPCYQLFLAQQYKETAYNYHNAEICEEKKLFDLHEKSEFDSSNCSISIAIGTICPVPLSAALVASSVVATEFSLVMLGSAACCCCLGCALCSYSNINFYQYQDLVQKQLAIKQLYTQGYVDNECKEYLKDYRNAYHVSNADSTRSAFVYFGIERENN</sequence>
<dbReference type="RefSeq" id="WP_115585173.1">
    <property type="nucleotide sequence ID" value="NZ_CP025544.1"/>
</dbReference>
<proteinExistence type="predicted"/>
<dbReference type="Proteomes" id="UP000254834">
    <property type="component" value="Chromosome"/>
</dbReference>
<evidence type="ECO:0000313" key="2">
    <source>
        <dbReference type="Proteomes" id="UP000254834"/>
    </source>
</evidence>
<organism evidence="1 2">
    <name type="scientific">Candidatus Chromulinivorax destructor</name>
    <dbReference type="NCBI Taxonomy" id="2066483"/>
    <lineage>
        <taxon>Bacteria</taxon>
        <taxon>Candidatus Babelota</taxon>
        <taxon>Candidatus Babeliae</taxon>
        <taxon>Candidatus Babeliales</taxon>
        <taxon>Candidatus Chromulinivoraceae</taxon>
        <taxon>Candidatus Chromulinivorax</taxon>
    </lineage>
</organism>
<dbReference type="KEGG" id="cdes:C0J27_00130"/>
<dbReference type="AlphaFoldDB" id="A0A345ZA41"/>
<evidence type="ECO:0000313" key="1">
    <source>
        <dbReference type="EMBL" id="AXK60158.1"/>
    </source>
</evidence>
<protein>
    <submittedName>
        <fullName evidence="1">Uncharacterized protein</fullName>
    </submittedName>
</protein>
<keyword evidence="2" id="KW-1185">Reference proteome</keyword>
<name>A0A345ZA41_9BACT</name>
<dbReference type="EMBL" id="CP025544">
    <property type="protein sequence ID" value="AXK60158.1"/>
    <property type="molecule type" value="Genomic_DNA"/>
</dbReference>
<accession>A0A345ZA41</accession>
<reference evidence="1 2" key="1">
    <citation type="submission" date="2017-12" db="EMBL/GenBank/DDBJ databases">
        <title>Chromulinavorax destructans is a abundant pathogen of dominant heterotrophic picoflagllates.</title>
        <authorList>
            <person name="Deeg C.M."/>
            <person name="Zimmer M."/>
            <person name="Suttle C.A."/>
        </authorList>
    </citation>
    <scope>NUCLEOTIDE SEQUENCE [LARGE SCALE GENOMIC DNA]</scope>
    <source>
        <strain evidence="1 2">SeV1</strain>
    </source>
</reference>